<dbReference type="PROSITE" id="PS51257">
    <property type="entry name" value="PROKAR_LIPOPROTEIN"/>
    <property type="match status" value="1"/>
</dbReference>
<dbReference type="Proteomes" id="UP000808337">
    <property type="component" value="Unassembled WGS sequence"/>
</dbReference>
<sequence>MKSQSNFISFTLKMLVLLASFSAIIACDAPAKGDMYLVNIDDKGVILDGFDPVAFFTQKMPVKGNAQMQTKWHDAIYYFSSNENKMLFDSMPEKYAPQFGGYCGYAVSLGHLAPVDVNFFSIINDRLILQHNAKATDGWNKNPNSLELADKYWPQLLSKRGKPIIPDEEKKFLVNVNDDGYVAEGYDVVSYFTDSKPVKGDPKIVKLYNGGFYVFASEEHKQLFGADPSKYAPQYGGYCAYAISRNKLRPIDPEIYQIVEGRLMLQHSKSALESFSEDIPGNTAKADGFWPGLVSERAGKQTGYDEMVQK</sequence>
<accession>A0A9D7SWZ6</accession>
<dbReference type="Pfam" id="PF04945">
    <property type="entry name" value="YHS"/>
    <property type="match status" value="1"/>
</dbReference>
<feature type="domain" description="YHS" evidence="2">
    <location>
        <begin position="56"/>
        <end position="98"/>
    </location>
</feature>
<dbReference type="NCBIfam" id="NF041384">
    <property type="entry name" value="YHS_seleno_dom"/>
    <property type="match status" value="2"/>
</dbReference>
<organism evidence="3 4">
    <name type="scientific">Candidatus Opimibacter skivensis</name>
    <dbReference type="NCBI Taxonomy" id="2982028"/>
    <lineage>
        <taxon>Bacteria</taxon>
        <taxon>Pseudomonadati</taxon>
        <taxon>Bacteroidota</taxon>
        <taxon>Saprospiria</taxon>
        <taxon>Saprospirales</taxon>
        <taxon>Saprospiraceae</taxon>
        <taxon>Candidatus Opimibacter</taxon>
    </lineage>
</organism>
<evidence type="ECO:0000313" key="4">
    <source>
        <dbReference type="Proteomes" id="UP000808337"/>
    </source>
</evidence>
<gene>
    <name evidence="3" type="ORF">IPP15_20800</name>
</gene>
<evidence type="ECO:0000313" key="3">
    <source>
        <dbReference type="EMBL" id="MBK9984768.1"/>
    </source>
</evidence>
<keyword evidence="1" id="KW-0732">Signal</keyword>
<feature type="signal peptide" evidence="1">
    <location>
        <begin position="1"/>
        <end position="25"/>
    </location>
</feature>
<reference evidence="3 4" key="1">
    <citation type="submission" date="2020-10" db="EMBL/GenBank/DDBJ databases">
        <title>Connecting structure to function with the recovery of over 1000 high-quality activated sludge metagenome-assembled genomes encoding full-length rRNA genes using long-read sequencing.</title>
        <authorList>
            <person name="Singleton C.M."/>
            <person name="Petriglieri F."/>
            <person name="Kristensen J.M."/>
            <person name="Kirkegaard R.H."/>
            <person name="Michaelsen T.Y."/>
            <person name="Andersen M.H."/>
            <person name="Karst S.M."/>
            <person name="Dueholm M.S."/>
            <person name="Nielsen P.H."/>
            <person name="Albertsen M."/>
        </authorList>
    </citation>
    <scope>NUCLEOTIDE SEQUENCE [LARGE SCALE GENOMIC DNA]</scope>
    <source>
        <strain evidence="3">Ribe_18-Q3-R11-54_MAXAC.273</strain>
    </source>
</reference>
<dbReference type="InterPro" id="IPR007029">
    <property type="entry name" value="YHS_dom"/>
</dbReference>
<protein>
    <submittedName>
        <fullName evidence="3">YHS domain-containing protein</fullName>
    </submittedName>
</protein>
<name>A0A9D7SWZ6_9BACT</name>
<dbReference type="EMBL" id="JADKGY010000031">
    <property type="protein sequence ID" value="MBK9984768.1"/>
    <property type="molecule type" value="Genomic_DNA"/>
</dbReference>
<dbReference type="AlphaFoldDB" id="A0A9D7SWZ6"/>
<evidence type="ECO:0000259" key="2">
    <source>
        <dbReference type="Pfam" id="PF04945"/>
    </source>
</evidence>
<proteinExistence type="predicted"/>
<comment type="caution">
    <text evidence="3">The sequence shown here is derived from an EMBL/GenBank/DDBJ whole genome shotgun (WGS) entry which is preliminary data.</text>
</comment>
<feature type="chain" id="PRO_5038470680" evidence="1">
    <location>
        <begin position="26"/>
        <end position="310"/>
    </location>
</feature>
<evidence type="ECO:0000256" key="1">
    <source>
        <dbReference type="SAM" id="SignalP"/>
    </source>
</evidence>